<keyword evidence="2" id="KW-0472">Membrane</keyword>
<feature type="compositionally biased region" description="Basic and acidic residues" evidence="1">
    <location>
        <begin position="494"/>
        <end position="511"/>
    </location>
</feature>
<dbReference type="Proteomes" id="UP000003844">
    <property type="component" value="Unassembled WGS sequence"/>
</dbReference>
<dbReference type="eggNOG" id="COG0803">
    <property type="taxonomic scope" value="Bacteria"/>
</dbReference>
<feature type="transmembrane region" description="Helical" evidence="2">
    <location>
        <begin position="123"/>
        <end position="143"/>
    </location>
</feature>
<accession>H2BUJ1</accession>
<feature type="region of interest" description="Disordered" evidence="1">
    <location>
        <begin position="494"/>
        <end position="533"/>
    </location>
</feature>
<evidence type="ECO:0000313" key="4">
    <source>
        <dbReference type="Proteomes" id="UP000003844"/>
    </source>
</evidence>
<evidence type="ECO:0000256" key="1">
    <source>
        <dbReference type="SAM" id="MobiDB-lite"/>
    </source>
</evidence>
<reference evidence="4" key="1">
    <citation type="journal article" date="2012" name="Stand. Genomic Sci.">
        <title>Genome sequence of the Antarctic rhodopsins-containing flavobacterium Gillisia limnaea type strain (R-8282(T)).</title>
        <authorList>
            <person name="Riedel T."/>
            <person name="Held B."/>
            <person name="Nolan M."/>
            <person name="Lucas S."/>
            <person name="Lapidus A."/>
            <person name="Tice H."/>
            <person name="Del Rio T.G."/>
            <person name="Cheng J.F."/>
            <person name="Han C."/>
            <person name="Tapia R."/>
            <person name="Goodwin L.A."/>
            <person name="Pitluck S."/>
            <person name="Liolios K."/>
            <person name="Mavromatis K."/>
            <person name="Pagani I."/>
            <person name="Ivanova N."/>
            <person name="Mikhailova N."/>
            <person name="Pati A."/>
            <person name="Chen A."/>
            <person name="Palaniappan K."/>
            <person name="Land M."/>
            <person name="Rohde M."/>
            <person name="Tindall B.J."/>
            <person name="Detter J.C."/>
            <person name="Goker M."/>
            <person name="Bristow J."/>
            <person name="Eisen J.A."/>
            <person name="Markowitz V."/>
            <person name="Hugenholtz P."/>
            <person name="Kyrpides N.C."/>
            <person name="Klenk H.P."/>
            <person name="Woyke T."/>
        </authorList>
    </citation>
    <scope>NUCLEOTIDE SEQUENCE [LARGE SCALE GENOMIC DNA]</scope>
    <source>
        <strain evidence="4">DSM 15749 / LMG 21470 / R-8282</strain>
    </source>
</reference>
<proteinExistence type="predicted"/>
<organism evidence="3 4">
    <name type="scientific">Gillisia limnaea (strain DSM 15749 / LMG 21470 / R-8282)</name>
    <dbReference type="NCBI Taxonomy" id="865937"/>
    <lineage>
        <taxon>Bacteria</taxon>
        <taxon>Pseudomonadati</taxon>
        <taxon>Bacteroidota</taxon>
        <taxon>Flavobacteriia</taxon>
        <taxon>Flavobacteriales</taxon>
        <taxon>Flavobacteriaceae</taxon>
        <taxon>Gillisia</taxon>
    </lineage>
</organism>
<dbReference type="HOGENOM" id="CLU_023022_0_0_10"/>
<dbReference type="AlphaFoldDB" id="H2BUJ1"/>
<keyword evidence="2" id="KW-1133">Transmembrane helix</keyword>
<evidence type="ECO:0000313" key="3">
    <source>
        <dbReference type="EMBL" id="EHQ03869.1"/>
    </source>
</evidence>
<dbReference type="STRING" id="865937.Gilli_3262"/>
<gene>
    <name evidence="3" type="ORF">Gilli_3262</name>
</gene>
<evidence type="ECO:0000256" key="2">
    <source>
        <dbReference type="SAM" id="Phobius"/>
    </source>
</evidence>
<feature type="region of interest" description="Disordered" evidence="1">
    <location>
        <begin position="470"/>
        <end position="489"/>
    </location>
</feature>
<dbReference type="EMBL" id="JH594606">
    <property type="protein sequence ID" value="EHQ03869.1"/>
    <property type="molecule type" value="Genomic_DNA"/>
</dbReference>
<name>H2BUJ1_GILLR</name>
<feature type="transmembrane region" description="Helical" evidence="2">
    <location>
        <begin position="21"/>
        <end position="37"/>
    </location>
</feature>
<evidence type="ECO:0008006" key="5">
    <source>
        <dbReference type="Google" id="ProtNLM"/>
    </source>
</evidence>
<feature type="transmembrane region" description="Helical" evidence="2">
    <location>
        <begin position="43"/>
        <end position="60"/>
    </location>
</feature>
<feature type="compositionally biased region" description="Basic and acidic residues" evidence="1">
    <location>
        <begin position="518"/>
        <end position="533"/>
    </location>
</feature>
<keyword evidence="2" id="KW-0812">Transmembrane</keyword>
<dbReference type="RefSeq" id="WP_006990175.1">
    <property type="nucleotide sequence ID" value="NZ_JH594606.1"/>
</dbReference>
<sequence length="737" mass="84011">MSTAGKDILIRFKNRWQLMRWMEIFLYAIGPALLIYFLFLNLILALVVFMLVASICALILRPWSLKLEDISCYIDGKLNSMEYSTGLLLVPQKSLSGLAQLQQQKVSAELKEKIGSIKPKNNLLKAGLITSGLILFGFIMYQFNLTNHFRSSQPLVEEHETILFEPTDSASAESDPPVLESQELIISYPAYTGVSSFSTSKMDIRAVEGSRATWKLKFSTKVDSVTMESMGNSHPMKLVEHSYSGTSVLNTSGFYNFRFMDTLGGSYASKLYSIEVIADKSPVIEIDALKQFSSFNFDDEKRMEFNTLITDDFGIADAFIIATVSKGTGEAVKFREEKLSFEEPVKRGAKSMSLSKKIDLDQMKMEPGDELYFYIEARDLKQPVDNISRSETYFMVIKDTVSYGWAVESSLGVDLMPDYFRSQRQLIIDTEKLISERNKLSKVKFNSTSNDLGFDQKALRLKYGQFMGDESEGGITAQEAGGNEEEEDPLAEFTHDHDGANEHNLVEPEHDHEEEDNENTKDPLSEFLHDHGDPESATLFTDNLRSKLRQALNIMWDAELYLRLYEPEKSLPYQYQALDLIQEIKNSARIYVHRIGFDPPPIKEEVRLTGKIDEVTNFQKKEDLQKPESYPFIRKAVLRLEQLIADGFPVNSEDRKLFEQAGNELAEKAIDEPGKYLQTLQNLKWLSQERQNEPEMFVDVQRGLLLAIPEPEPMPGKRKNFSGEINELFLKELELND</sequence>
<protein>
    <recommendedName>
        <fullName evidence="5">Tryptophan-rich sensory protein</fullName>
    </recommendedName>
</protein>
<keyword evidence="4" id="KW-1185">Reference proteome</keyword>
<dbReference type="OrthoDB" id="780137at2"/>